<dbReference type="PROSITE" id="PS00452">
    <property type="entry name" value="GUANYLATE_CYCLASE_1"/>
    <property type="match status" value="1"/>
</dbReference>
<gene>
    <name evidence="12" type="ORF">RRG08_017620</name>
</gene>
<dbReference type="Gene3D" id="6.10.250.780">
    <property type="match status" value="1"/>
</dbReference>
<dbReference type="Proteomes" id="UP001283361">
    <property type="component" value="Unassembled WGS sequence"/>
</dbReference>
<evidence type="ECO:0000256" key="10">
    <source>
        <dbReference type="SAM" id="MobiDB-lite"/>
    </source>
</evidence>
<evidence type="ECO:0000313" key="12">
    <source>
        <dbReference type="EMBL" id="KAK3802435.1"/>
    </source>
</evidence>
<keyword evidence="13" id="KW-1185">Reference proteome</keyword>
<feature type="compositionally biased region" description="Basic residues" evidence="10">
    <location>
        <begin position="702"/>
        <end position="712"/>
    </location>
</feature>
<dbReference type="GO" id="GO:0070482">
    <property type="term" value="P:response to oxygen levels"/>
    <property type="evidence" value="ECO:0007669"/>
    <property type="project" value="TreeGrafter"/>
</dbReference>
<evidence type="ECO:0000313" key="13">
    <source>
        <dbReference type="Proteomes" id="UP001283361"/>
    </source>
</evidence>
<dbReference type="InterPro" id="IPR018297">
    <property type="entry name" value="A/G_cyclase_CS"/>
</dbReference>
<feature type="region of interest" description="Disordered" evidence="10">
    <location>
        <begin position="463"/>
        <end position="712"/>
    </location>
</feature>
<evidence type="ECO:0000256" key="2">
    <source>
        <dbReference type="ARBA" id="ARBA00012202"/>
    </source>
</evidence>
<accession>A0AAE1BAW0</accession>
<feature type="compositionally biased region" description="Polar residues" evidence="10">
    <location>
        <begin position="574"/>
        <end position="598"/>
    </location>
</feature>
<evidence type="ECO:0000256" key="6">
    <source>
        <dbReference type="ARBA" id="ARBA00023239"/>
    </source>
</evidence>
<name>A0AAE1BAW0_9GAST</name>
<keyword evidence="6 8" id="KW-0456">Lyase</keyword>
<evidence type="ECO:0000256" key="1">
    <source>
        <dbReference type="ARBA" id="ARBA00004496"/>
    </source>
</evidence>
<evidence type="ECO:0000256" key="8">
    <source>
        <dbReference type="RuleBase" id="RU000405"/>
    </source>
</evidence>
<dbReference type="InterPro" id="IPR029787">
    <property type="entry name" value="Nucleotide_cyclase"/>
</dbReference>
<evidence type="ECO:0000256" key="4">
    <source>
        <dbReference type="ARBA" id="ARBA00022741"/>
    </source>
</evidence>
<dbReference type="GO" id="GO:0038060">
    <property type="term" value="P:nitric oxide-cGMP-mediated signaling"/>
    <property type="evidence" value="ECO:0007669"/>
    <property type="project" value="TreeGrafter"/>
</dbReference>
<dbReference type="Pfam" id="PF07701">
    <property type="entry name" value="HNOBA"/>
    <property type="match status" value="1"/>
</dbReference>
<feature type="compositionally biased region" description="Polar residues" evidence="10">
    <location>
        <begin position="634"/>
        <end position="645"/>
    </location>
</feature>
<comment type="caution">
    <text evidence="12">The sequence shown here is derived from an EMBL/GenBank/DDBJ whole genome shotgun (WGS) entry which is preliminary data.</text>
</comment>
<dbReference type="CDD" id="cd07302">
    <property type="entry name" value="CHD"/>
    <property type="match status" value="1"/>
</dbReference>
<evidence type="ECO:0000259" key="11">
    <source>
        <dbReference type="PROSITE" id="PS50125"/>
    </source>
</evidence>
<dbReference type="Pfam" id="PF00211">
    <property type="entry name" value="Guanylate_cyc"/>
    <property type="match status" value="1"/>
</dbReference>
<keyword evidence="3" id="KW-0963">Cytoplasm</keyword>
<dbReference type="InterPro" id="IPR001054">
    <property type="entry name" value="A/G_cyclase"/>
</dbReference>
<evidence type="ECO:0000256" key="3">
    <source>
        <dbReference type="ARBA" id="ARBA00022490"/>
    </source>
</evidence>
<feature type="compositionally biased region" description="Polar residues" evidence="10">
    <location>
        <begin position="541"/>
        <end position="564"/>
    </location>
</feature>
<proteinExistence type="inferred from homology"/>
<evidence type="ECO:0000256" key="9">
    <source>
        <dbReference type="SAM" id="Coils"/>
    </source>
</evidence>
<sequence length="712" mass="76562">MRASVLPTKLLNNLSEDCLQTNAKSELILHHTNNVFVLVARPESQVAAAAAAAETAQVNGDTGPAVDGAAPDEPPVATKQSKLQLKGQMMYMSEWDSIMFLGTPIMNSLDDMFKIGLYINDLSMHDSSRDLVLAGTQQSAELKLALDQEQEKSRLLEQSMVKLNKEMQRTDALLYQMIPKPVADRLRRGEPSVETCQVFESVTILFSDVVGFTTICSQITPMEVVSMLNSMYTQFDYLSENHSVYKVETIGDAYMAVSGAPTITRFHALHMCDMALDMRESMSALVNPASNESMKIRIGVHTGTTVAGVVGIKMPRYCLFGDTVNTASRMETSGEAMKIHISETTKKELEKYPYHVEERGSIQVKGKGTMKTYWLNGKKDIQESDMPQCPFLAIMQEEVRSRQAEETADTARAADDMGSQAALHSYSPVSFKDMRSDGASPLPPVHAGSGAAAAAGLLGLDGNGSIVQHPNHHAERSNSPKVNSVSSTPRKNYSPKCPFASGRLDGNEAGQGSHMNGPSSRPVTTSACPKTTGPTRPGLTSLDSGISITGPTSALQDSTGTATDGQVPKVNIIRPSQTSVTIPNSHNKSLLITDSENNAEGKHGSKDHSLQSDSSPPSQSSPTSQHQTAKSPGFTGNKNDSQSVEGRSLEEHTKIPLEGNGNITVGKQNGVAFETQHSKNGSHTLHKDDGLVSGAMDSKPGSSKKSRMCHVL</sequence>
<dbReference type="GO" id="GO:0004383">
    <property type="term" value="F:guanylate cyclase activity"/>
    <property type="evidence" value="ECO:0007669"/>
    <property type="project" value="UniProtKB-EC"/>
</dbReference>
<keyword evidence="7" id="KW-0141">cGMP biosynthesis</keyword>
<dbReference type="GO" id="GO:0008074">
    <property type="term" value="C:guanylate cyclase complex, soluble"/>
    <property type="evidence" value="ECO:0007669"/>
    <property type="project" value="TreeGrafter"/>
</dbReference>
<dbReference type="PANTHER" id="PTHR45655">
    <property type="entry name" value="GUANYLATE CYCLASE SOLUBLE SUBUNIT BETA-2"/>
    <property type="match status" value="1"/>
</dbReference>
<reference evidence="12" key="1">
    <citation type="journal article" date="2023" name="G3 (Bethesda)">
        <title>A reference genome for the long-term kleptoplast-retaining sea slug Elysia crispata morphotype clarki.</title>
        <authorList>
            <person name="Eastman K.E."/>
            <person name="Pendleton A.L."/>
            <person name="Shaikh M.A."/>
            <person name="Suttiyut T."/>
            <person name="Ogas R."/>
            <person name="Tomko P."/>
            <person name="Gavelis G."/>
            <person name="Widhalm J.R."/>
            <person name="Wisecaver J.H."/>
        </authorList>
    </citation>
    <scope>NUCLEOTIDE SEQUENCE</scope>
    <source>
        <strain evidence="12">ECLA1</strain>
    </source>
</reference>
<dbReference type="Gene3D" id="3.30.450.260">
    <property type="entry name" value="Haem NO binding associated domain"/>
    <property type="match status" value="1"/>
</dbReference>
<keyword evidence="4" id="KW-0547">Nucleotide-binding</keyword>
<dbReference type="GO" id="GO:0005525">
    <property type="term" value="F:GTP binding"/>
    <property type="evidence" value="ECO:0007669"/>
    <property type="project" value="UniProtKB-KW"/>
</dbReference>
<comment type="subcellular location">
    <subcellularLocation>
        <location evidence="1">Cytoplasm</location>
    </subcellularLocation>
</comment>
<feature type="coiled-coil region" evidence="9">
    <location>
        <begin position="139"/>
        <end position="166"/>
    </location>
</feature>
<evidence type="ECO:0000256" key="7">
    <source>
        <dbReference type="ARBA" id="ARBA00023293"/>
    </source>
</evidence>
<dbReference type="EC" id="4.6.1.2" evidence="2"/>
<dbReference type="SMART" id="SM00044">
    <property type="entry name" value="CYCc"/>
    <property type="match status" value="1"/>
</dbReference>
<dbReference type="PROSITE" id="PS50125">
    <property type="entry name" value="GUANYLATE_CYCLASE_2"/>
    <property type="match status" value="1"/>
</dbReference>
<protein>
    <recommendedName>
        <fullName evidence="2">guanylate cyclase</fullName>
        <ecNumber evidence="2">4.6.1.2</ecNumber>
    </recommendedName>
</protein>
<keyword evidence="9" id="KW-0175">Coiled coil</keyword>
<dbReference type="PANTHER" id="PTHR45655:SF10">
    <property type="entry name" value="SOLUBLE GUANYLATE CYCLASE 88E"/>
    <property type="match status" value="1"/>
</dbReference>
<feature type="region of interest" description="Disordered" evidence="10">
    <location>
        <begin position="400"/>
        <end position="420"/>
    </location>
</feature>
<keyword evidence="5" id="KW-0342">GTP-binding</keyword>
<feature type="compositionally biased region" description="Low complexity" evidence="10">
    <location>
        <begin position="611"/>
        <end position="628"/>
    </location>
</feature>
<feature type="compositionally biased region" description="Polar residues" evidence="10">
    <location>
        <begin position="479"/>
        <end position="491"/>
    </location>
</feature>
<dbReference type="Gene3D" id="3.30.70.1230">
    <property type="entry name" value="Nucleotide cyclase"/>
    <property type="match status" value="1"/>
</dbReference>
<dbReference type="FunFam" id="3.30.70.1230:FF:000007">
    <property type="entry name" value="Guanylate cyclase soluble subunit alpha-3"/>
    <property type="match status" value="1"/>
</dbReference>
<dbReference type="EMBL" id="JAWDGP010000236">
    <property type="protein sequence ID" value="KAK3802435.1"/>
    <property type="molecule type" value="Genomic_DNA"/>
</dbReference>
<dbReference type="InterPro" id="IPR042463">
    <property type="entry name" value="HNOB_dom_associated_sf"/>
</dbReference>
<evidence type="ECO:0000256" key="5">
    <source>
        <dbReference type="ARBA" id="ARBA00023134"/>
    </source>
</evidence>
<dbReference type="SUPFAM" id="SSF55073">
    <property type="entry name" value="Nucleotide cyclase"/>
    <property type="match status" value="1"/>
</dbReference>
<feature type="compositionally biased region" description="Basic and acidic residues" evidence="10">
    <location>
        <begin position="599"/>
        <end position="610"/>
    </location>
</feature>
<dbReference type="InterPro" id="IPR011645">
    <property type="entry name" value="HNOB_dom_associated"/>
</dbReference>
<dbReference type="AlphaFoldDB" id="A0AAE1BAW0"/>
<comment type="similarity">
    <text evidence="8">Belongs to the adenylyl cyclase class-4/guanylyl cyclase family.</text>
</comment>
<feature type="domain" description="Guanylate cyclase" evidence="11">
    <location>
        <begin position="203"/>
        <end position="331"/>
    </location>
</feature>
<organism evidence="12 13">
    <name type="scientific">Elysia crispata</name>
    <name type="common">lettuce slug</name>
    <dbReference type="NCBI Taxonomy" id="231223"/>
    <lineage>
        <taxon>Eukaryota</taxon>
        <taxon>Metazoa</taxon>
        <taxon>Spiralia</taxon>
        <taxon>Lophotrochozoa</taxon>
        <taxon>Mollusca</taxon>
        <taxon>Gastropoda</taxon>
        <taxon>Heterobranchia</taxon>
        <taxon>Euthyneura</taxon>
        <taxon>Panpulmonata</taxon>
        <taxon>Sacoglossa</taxon>
        <taxon>Placobranchoidea</taxon>
        <taxon>Plakobranchidae</taxon>
        <taxon>Elysia</taxon>
    </lineage>
</organism>
<feature type="compositionally biased region" description="Polar residues" evidence="10">
    <location>
        <begin position="513"/>
        <end position="534"/>
    </location>
</feature>